<protein>
    <recommendedName>
        <fullName evidence="3">Alpha/beta hydrolase</fullName>
    </recommendedName>
</protein>
<sequence length="525" mass="58525">MSQYDIYDIFDMATSFMRPSAENHVTPVIVHEGVIPIVFVPGVMGSNLKNTSQGEGWLVDDSASLANWIFKDAEQRKSILNPSDTEVDPEGHVPQDIARRYIDRVSGDTIPTDELLRERGWGEVANMSYGDFLVWLENQLNIEASSAFSTLESNLTRHYIGTRGLSEEQAQARAKRNAQTLGRFNFPVHACGYNWLQSNSDSAAELAQRVDEIIAGYRQARMTCRQAILITHSMGGLVARYYSEVSGGNANLLGIVHGVMPTTGAAVFYRRMKSGTESQAFSPSSWATSQVLGASSREMTAVLAQAPGPLQLVPTPEYGNGWLRIEKPGESTLTLPTANDPYTDIYLERDHWWGMMDETLAMPELGLGAPDRQRELHEAWESYAKLVSHDVAKFHADTQGKFHTNTYLFYSDSDAHPSYGTVTWHGREASYGSDTLMGARMMDQYGERRMITERDSRDRPRFYQYTISDADEPGDGTVPVRSGSTGTAQARESLAVATEHEPAYNQEAARWFTLASLLEIAEQWE</sequence>
<reference evidence="1 2" key="1">
    <citation type="submission" date="2016-12" db="EMBL/GenBank/DDBJ databases">
        <title>Draft genome sequences of strains Salinicola socius SMB35, Salinicola sp. MH3R3-1 and Chromohalobacter sp. SMB17 from the Verkhnekamsk potash mining region of Russia.</title>
        <authorList>
            <person name="Mavrodi D.V."/>
            <person name="Olsson B.E."/>
            <person name="Korsakova E.S."/>
            <person name="Pyankova A."/>
            <person name="Mavrodi O.V."/>
            <person name="Plotnikova E.G."/>
        </authorList>
    </citation>
    <scope>NUCLEOTIDE SEQUENCE [LARGE SCALE GENOMIC DNA]</scope>
    <source>
        <strain evidence="1 2">SMB35</strain>
    </source>
</reference>
<proteinExistence type="predicted"/>
<evidence type="ECO:0000313" key="2">
    <source>
        <dbReference type="Proteomes" id="UP000186878"/>
    </source>
</evidence>
<dbReference type="STRING" id="404433.BTW07_02915"/>
<dbReference type="EMBL" id="MSDO01000002">
    <property type="protein sequence ID" value="OLO05899.1"/>
    <property type="molecule type" value="Genomic_DNA"/>
</dbReference>
<evidence type="ECO:0000313" key="1">
    <source>
        <dbReference type="EMBL" id="OLO05899.1"/>
    </source>
</evidence>
<name>A0A1Q8SWT8_9GAMM</name>
<dbReference type="RefSeq" id="WP_075568641.1">
    <property type="nucleotide sequence ID" value="NZ_PZJS01000006.1"/>
</dbReference>
<dbReference type="InterPro" id="IPR029058">
    <property type="entry name" value="AB_hydrolase_fold"/>
</dbReference>
<accession>A0A1Q8SWT8</accession>
<organism evidence="1 2">
    <name type="scientific">Salinicola socius</name>
    <dbReference type="NCBI Taxonomy" id="404433"/>
    <lineage>
        <taxon>Bacteria</taxon>
        <taxon>Pseudomonadati</taxon>
        <taxon>Pseudomonadota</taxon>
        <taxon>Gammaproteobacteria</taxon>
        <taxon>Oceanospirillales</taxon>
        <taxon>Halomonadaceae</taxon>
        <taxon>Salinicola</taxon>
    </lineage>
</organism>
<dbReference type="Proteomes" id="UP000186878">
    <property type="component" value="Unassembled WGS sequence"/>
</dbReference>
<evidence type="ECO:0008006" key="3">
    <source>
        <dbReference type="Google" id="ProtNLM"/>
    </source>
</evidence>
<comment type="caution">
    <text evidence="1">The sequence shown here is derived from an EMBL/GenBank/DDBJ whole genome shotgun (WGS) entry which is preliminary data.</text>
</comment>
<dbReference type="AlphaFoldDB" id="A0A1Q8SWT8"/>
<keyword evidence="2" id="KW-1185">Reference proteome</keyword>
<dbReference type="Gene3D" id="3.40.50.1820">
    <property type="entry name" value="alpha/beta hydrolase"/>
    <property type="match status" value="1"/>
</dbReference>
<dbReference type="SUPFAM" id="SSF53474">
    <property type="entry name" value="alpha/beta-Hydrolases"/>
    <property type="match status" value="1"/>
</dbReference>
<gene>
    <name evidence="1" type="ORF">BTW07_02915</name>
</gene>